<evidence type="ECO:0000313" key="2">
    <source>
        <dbReference type="Proteomes" id="UP000236454"/>
    </source>
</evidence>
<dbReference type="STRING" id="477690.SAMN05216474_3086"/>
<dbReference type="RefSeq" id="WP_139230416.1">
    <property type="nucleotide sequence ID" value="NZ_FPAS01000007.1"/>
</dbReference>
<evidence type="ECO:0000313" key="1">
    <source>
        <dbReference type="EMBL" id="SFT90747.1"/>
    </source>
</evidence>
<evidence type="ECO:0008006" key="3">
    <source>
        <dbReference type="Google" id="ProtNLM"/>
    </source>
</evidence>
<dbReference type="Proteomes" id="UP000236454">
    <property type="component" value="Unassembled WGS sequence"/>
</dbReference>
<dbReference type="AlphaFoldDB" id="A0A1I7BU78"/>
<accession>A0A1I7BU78</accession>
<reference evidence="1 2" key="1">
    <citation type="submission" date="2016-10" db="EMBL/GenBank/DDBJ databases">
        <authorList>
            <person name="de Groot N.N."/>
        </authorList>
    </citation>
    <scope>NUCLEOTIDE SEQUENCE [LARGE SCALE GENOMIC DNA]</scope>
    <source>
        <strain evidence="1 2">CGMCC 1.7005</strain>
    </source>
</reference>
<name>A0A1I7BU78_9FLAO</name>
<proteinExistence type="predicted"/>
<keyword evidence="2" id="KW-1185">Reference proteome</keyword>
<protein>
    <recommendedName>
        <fullName evidence="3">Lipocalin-like domain-containing protein</fullName>
    </recommendedName>
</protein>
<sequence>MFNPKFIAFLFVLVFRLAIPNVSFSQTKNKALPEFSASTLLLGDWQLVGIENNYKACYLTNRVQAVKGENELSLSFSNENVTKLKADKKSVFTYEIVEDSLSRTLILKEGEANFRYTIVEVNHFSLIISSELSVSTGLDQTTETVYYTYLRKENEEANLQNILGVWSICSDSVVQDFTLASNTIFTFYKNTNLGCDGVSKLDLEINNSNFQLLQNVSLEHEKSYKFISSNLIVNLDKNLIYFQMNKGLVFDIITLTNDVLEIRLNEELSKRIQ</sequence>
<gene>
    <name evidence="1" type="ORF">SAMN05216474_3086</name>
</gene>
<dbReference type="EMBL" id="FPAS01000007">
    <property type="protein sequence ID" value="SFT90747.1"/>
    <property type="molecule type" value="Genomic_DNA"/>
</dbReference>
<organism evidence="1 2">
    <name type="scientific">Lishizhenia tianjinensis</name>
    <dbReference type="NCBI Taxonomy" id="477690"/>
    <lineage>
        <taxon>Bacteria</taxon>
        <taxon>Pseudomonadati</taxon>
        <taxon>Bacteroidota</taxon>
        <taxon>Flavobacteriia</taxon>
        <taxon>Flavobacteriales</taxon>
        <taxon>Crocinitomicaceae</taxon>
        <taxon>Lishizhenia</taxon>
    </lineage>
</organism>